<evidence type="ECO:0000313" key="2">
    <source>
        <dbReference type="Proteomes" id="UP001139333"/>
    </source>
</evidence>
<protein>
    <submittedName>
        <fullName evidence="1">Uncharacterized protein</fullName>
    </submittedName>
</protein>
<reference evidence="1" key="1">
    <citation type="submission" date="2022-01" db="EMBL/GenBank/DDBJ databases">
        <title>Whole genome-based taxonomy of the Shewanellaceae.</title>
        <authorList>
            <person name="Martin-Rodriguez A.J."/>
        </authorList>
    </citation>
    <scope>NUCLEOTIDE SEQUENCE</scope>
    <source>
        <strain evidence="1">DSM 16422</strain>
    </source>
</reference>
<sequence length="112" mass="12654">MNILKTKKVNYRAIHTKNAWRKASHQSLENALGNKRGAKALFSGKAAIDYSKHGDPLYVIIWEEGAQLGFVVRPDPTDKKAIIKVEIPIQKIFQFEGAGTVSLKELERFFIN</sequence>
<dbReference type="RefSeq" id="WP_248995899.1">
    <property type="nucleotide sequence ID" value="NZ_JAKIKP010000007.1"/>
</dbReference>
<gene>
    <name evidence="1" type="ORF">L2672_10995</name>
</gene>
<evidence type="ECO:0000313" key="1">
    <source>
        <dbReference type="EMBL" id="MCL1143222.1"/>
    </source>
</evidence>
<organism evidence="1 2">
    <name type="scientific">Shewanella gaetbuli</name>
    <dbReference type="NCBI Taxonomy" id="220752"/>
    <lineage>
        <taxon>Bacteria</taxon>
        <taxon>Pseudomonadati</taxon>
        <taxon>Pseudomonadota</taxon>
        <taxon>Gammaproteobacteria</taxon>
        <taxon>Alteromonadales</taxon>
        <taxon>Shewanellaceae</taxon>
        <taxon>Shewanella</taxon>
    </lineage>
</organism>
<dbReference type="EMBL" id="JAKIKP010000007">
    <property type="protein sequence ID" value="MCL1143222.1"/>
    <property type="molecule type" value="Genomic_DNA"/>
</dbReference>
<dbReference type="AlphaFoldDB" id="A0A9X2CIN9"/>
<accession>A0A9X2CIN9</accession>
<name>A0A9X2CIN9_9GAMM</name>
<dbReference type="Proteomes" id="UP001139333">
    <property type="component" value="Unassembled WGS sequence"/>
</dbReference>
<proteinExistence type="predicted"/>
<keyword evidence="2" id="KW-1185">Reference proteome</keyword>
<comment type="caution">
    <text evidence="1">The sequence shown here is derived from an EMBL/GenBank/DDBJ whole genome shotgun (WGS) entry which is preliminary data.</text>
</comment>